<accession>A0A836CI28</accession>
<feature type="non-terminal residue" evidence="2">
    <location>
        <position position="114"/>
    </location>
</feature>
<feature type="chain" id="PRO_5032782491" evidence="1">
    <location>
        <begin position="19"/>
        <end position="114"/>
    </location>
</feature>
<proteinExistence type="predicted"/>
<protein>
    <submittedName>
        <fullName evidence="2">Uncharacterized protein</fullName>
    </submittedName>
</protein>
<sequence length="114" mass="12282">LPIWWCPWIHDLAVMVGCLKHGLLNVNAMRTDASLPLTPASVSHHIMRSLVTPVAGGRMSISGLGSARGGRGGASLTQEDTTAWVAQLSCQFPSRRALENRVFAICVLLTQHLP</sequence>
<dbReference type="OrthoDB" id="5857104at2759"/>
<dbReference type="AlphaFoldDB" id="A0A836CI28"/>
<comment type="caution">
    <text evidence="2">The sequence shown here is derived from an EMBL/GenBank/DDBJ whole genome shotgun (WGS) entry which is preliminary data.</text>
</comment>
<evidence type="ECO:0000313" key="3">
    <source>
        <dbReference type="Proteomes" id="UP000664859"/>
    </source>
</evidence>
<evidence type="ECO:0000313" key="2">
    <source>
        <dbReference type="EMBL" id="KAG5186807.1"/>
    </source>
</evidence>
<keyword evidence="3" id="KW-1185">Reference proteome</keyword>
<reference evidence="2" key="1">
    <citation type="submission" date="2021-02" db="EMBL/GenBank/DDBJ databases">
        <title>First Annotated Genome of the Yellow-green Alga Tribonema minus.</title>
        <authorList>
            <person name="Mahan K.M."/>
        </authorList>
    </citation>
    <scope>NUCLEOTIDE SEQUENCE</scope>
    <source>
        <strain evidence="2">UTEX B ZZ1240</strain>
    </source>
</reference>
<name>A0A836CI28_9STRA</name>
<organism evidence="2 3">
    <name type="scientific">Tribonema minus</name>
    <dbReference type="NCBI Taxonomy" id="303371"/>
    <lineage>
        <taxon>Eukaryota</taxon>
        <taxon>Sar</taxon>
        <taxon>Stramenopiles</taxon>
        <taxon>Ochrophyta</taxon>
        <taxon>PX clade</taxon>
        <taxon>Xanthophyceae</taxon>
        <taxon>Tribonematales</taxon>
        <taxon>Tribonemataceae</taxon>
        <taxon>Tribonema</taxon>
    </lineage>
</organism>
<feature type="non-terminal residue" evidence="2">
    <location>
        <position position="1"/>
    </location>
</feature>
<evidence type="ECO:0000256" key="1">
    <source>
        <dbReference type="SAM" id="SignalP"/>
    </source>
</evidence>
<feature type="signal peptide" evidence="1">
    <location>
        <begin position="1"/>
        <end position="18"/>
    </location>
</feature>
<keyword evidence="1" id="KW-0732">Signal</keyword>
<dbReference type="Proteomes" id="UP000664859">
    <property type="component" value="Unassembled WGS sequence"/>
</dbReference>
<gene>
    <name evidence="2" type="ORF">JKP88DRAFT_133924</name>
</gene>
<dbReference type="EMBL" id="JAFCMP010000102">
    <property type="protein sequence ID" value="KAG5186807.1"/>
    <property type="molecule type" value="Genomic_DNA"/>
</dbReference>